<evidence type="ECO:0000313" key="2">
    <source>
        <dbReference type="Proteomes" id="UP001207468"/>
    </source>
</evidence>
<reference evidence="1" key="1">
    <citation type="submission" date="2021-03" db="EMBL/GenBank/DDBJ databases">
        <title>Evolutionary priming and transition to the ectomycorrhizal habit in an iconic lineage of mushroom-forming fungi: is preadaptation a requirement?</title>
        <authorList>
            <consortium name="DOE Joint Genome Institute"/>
            <person name="Looney B.P."/>
            <person name="Miyauchi S."/>
            <person name="Morin E."/>
            <person name="Drula E."/>
            <person name="Courty P.E."/>
            <person name="Chicoki N."/>
            <person name="Fauchery L."/>
            <person name="Kohler A."/>
            <person name="Kuo A."/>
            <person name="LaButti K."/>
            <person name="Pangilinan J."/>
            <person name="Lipzen A."/>
            <person name="Riley R."/>
            <person name="Andreopoulos W."/>
            <person name="He G."/>
            <person name="Johnson J."/>
            <person name="Barry K.W."/>
            <person name="Grigoriev I.V."/>
            <person name="Nagy L."/>
            <person name="Hibbett D."/>
            <person name="Henrissat B."/>
            <person name="Matheny P.B."/>
            <person name="Labbe J."/>
            <person name="Martin A.F."/>
        </authorList>
    </citation>
    <scope>NUCLEOTIDE SEQUENCE</scope>
    <source>
        <strain evidence="1">BPL698</strain>
    </source>
</reference>
<gene>
    <name evidence="1" type="ORF">F5148DRAFT_1183357</name>
</gene>
<evidence type="ECO:0000313" key="1">
    <source>
        <dbReference type="EMBL" id="KAI9509944.1"/>
    </source>
</evidence>
<comment type="caution">
    <text evidence="1">The sequence shown here is derived from an EMBL/GenBank/DDBJ whole genome shotgun (WGS) entry which is preliminary data.</text>
</comment>
<accession>A0ACC0UDY5</accession>
<keyword evidence="2" id="KW-1185">Reference proteome</keyword>
<name>A0ACC0UDY5_9AGAM</name>
<protein>
    <submittedName>
        <fullName evidence="1">Uncharacterized protein</fullName>
    </submittedName>
</protein>
<proteinExistence type="predicted"/>
<organism evidence="1 2">
    <name type="scientific">Russula earlei</name>
    <dbReference type="NCBI Taxonomy" id="71964"/>
    <lineage>
        <taxon>Eukaryota</taxon>
        <taxon>Fungi</taxon>
        <taxon>Dikarya</taxon>
        <taxon>Basidiomycota</taxon>
        <taxon>Agaricomycotina</taxon>
        <taxon>Agaricomycetes</taxon>
        <taxon>Russulales</taxon>
        <taxon>Russulaceae</taxon>
        <taxon>Russula</taxon>
    </lineage>
</organism>
<sequence>MTSVASVPVYMLPGAPALPPPRSALETGDPNLATEVLPAPPTLSSVLQASGKRDPRKPVPTMSYLPQRDPGTTYAGVLTGPIIGSLESIPEVDGPRRKRVRLDKRSLSQLAQRGQSRGLNSPPQGPTTSVDALEQIVAGPLETDSQTNSWDPELVSRSSSVAFPEDVPQSSKVARTKEKGKGKTKEKDNDKVVSRVKEEPLPPALPLLNNLSPARNEDHCSACRSLGSLVYCDGCTRAYHLWCLDPPMEAADIPEGESRWFCPSCEVHQNPPSMPPSSLLSPLIYHVQSSPPVEFQLPEDIRTYFKFVGSNPRGQYVDTSMIKAPRLNRYGQMEYRDPFRTKDKNGAPVLCFRCGTSALPRHMSQNTSTSGKRSRRQDTHDAEPELWRSIVSCDFCPLHWHLDCLSPPLLTMPPLDRKWMCPNHVDHTFRIKHRMPRQNSTMTDIARPGQFNNGNIEILDNGMSSSHDKVAVDEVFINGKRYRVPERIIKLDFWDKVHPKHFLNQRSKNGVDVPLSPLTSLSSLDGDENEMAKYPLWGMSVEDVRLGLLLLDMAQTGISTVGSSRSTSSLQHTQEDARGDAGDAKDAKDETDSRACPDAALPVAGASTSETAQVGEKRAERSSERKQPARASKRDIVFSTAFFESNGSGDEELGVPDIRRHAVGAAAARERKRKAARARHLRSQRTAARATKAEPVPTAVPAEPANSVPPVPVSRTSPPPAADNKAVLTPNVTPSQQASPLQPTPTLKIRLPRFSLAPGLSTKSASASPVPARASERSRRALRRQSSTTGSSSTSISKADGRGSAGESPRE</sequence>
<dbReference type="Proteomes" id="UP001207468">
    <property type="component" value="Unassembled WGS sequence"/>
</dbReference>
<dbReference type="EMBL" id="JAGFNK010000052">
    <property type="protein sequence ID" value="KAI9509944.1"/>
    <property type="molecule type" value="Genomic_DNA"/>
</dbReference>